<protein>
    <submittedName>
        <fullName evidence="2">Uncharacterized protein</fullName>
    </submittedName>
</protein>
<gene>
    <name evidence="2" type="ORF">C447_12425</name>
</gene>
<feature type="transmembrane region" description="Helical" evidence="1">
    <location>
        <begin position="41"/>
        <end position="58"/>
    </location>
</feature>
<dbReference type="RefSeq" id="WP_007694319.1">
    <property type="nucleotide sequence ID" value="NZ_AJRK01000020.1"/>
</dbReference>
<organism evidence="2 3">
    <name type="scientific">Halococcus hamelinensis 100A6</name>
    <dbReference type="NCBI Taxonomy" id="1132509"/>
    <lineage>
        <taxon>Archaea</taxon>
        <taxon>Methanobacteriati</taxon>
        <taxon>Methanobacteriota</taxon>
        <taxon>Stenosarchaea group</taxon>
        <taxon>Halobacteria</taxon>
        <taxon>Halobacteriales</taxon>
        <taxon>Halococcaceae</taxon>
        <taxon>Halococcus</taxon>
    </lineage>
</organism>
<accession>M0LZH2</accession>
<dbReference type="AlphaFoldDB" id="M0LZH2"/>
<evidence type="ECO:0000313" key="3">
    <source>
        <dbReference type="Proteomes" id="UP000011566"/>
    </source>
</evidence>
<keyword evidence="3" id="KW-1185">Reference proteome</keyword>
<feature type="transmembrane region" description="Helical" evidence="1">
    <location>
        <begin position="14"/>
        <end position="35"/>
    </location>
</feature>
<evidence type="ECO:0000256" key="1">
    <source>
        <dbReference type="SAM" id="Phobius"/>
    </source>
</evidence>
<comment type="caution">
    <text evidence="2">The sequence shown here is derived from an EMBL/GenBank/DDBJ whole genome shotgun (WGS) entry which is preliminary data.</text>
</comment>
<keyword evidence="1" id="KW-0812">Transmembrane</keyword>
<sequence length="74" mass="8260">MTTATERSVPDRPLVYGALMFTIWLAVQTAAAWYSGDPIEWLVILPGGVAAGIVPLLWKTYHRRMSSSENQTHE</sequence>
<reference evidence="2 3" key="1">
    <citation type="journal article" date="2014" name="PLoS Genet.">
        <title>Phylogenetically driven sequencing of extremely halophilic archaea reveals strategies for static and dynamic osmo-response.</title>
        <authorList>
            <person name="Becker E.A."/>
            <person name="Seitzer P.M."/>
            <person name="Tritt A."/>
            <person name="Larsen D."/>
            <person name="Krusor M."/>
            <person name="Yao A.I."/>
            <person name="Wu D."/>
            <person name="Madern D."/>
            <person name="Eisen J.A."/>
            <person name="Darling A.E."/>
            <person name="Facciotti M.T."/>
        </authorList>
    </citation>
    <scope>NUCLEOTIDE SEQUENCE [LARGE SCALE GENOMIC DNA]</scope>
    <source>
        <strain evidence="2 3">100A6</strain>
    </source>
</reference>
<name>M0LZH2_9EURY</name>
<dbReference type="Proteomes" id="UP000011566">
    <property type="component" value="Unassembled WGS sequence"/>
</dbReference>
<evidence type="ECO:0000313" key="2">
    <source>
        <dbReference type="EMBL" id="EMA37779.1"/>
    </source>
</evidence>
<dbReference type="PATRIC" id="fig|1132509.6.peg.2850"/>
<dbReference type="EMBL" id="AOMB01000033">
    <property type="protein sequence ID" value="EMA37779.1"/>
    <property type="molecule type" value="Genomic_DNA"/>
</dbReference>
<keyword evidence="1" id="KW-1133">Transmembrane helix</keyword>
<keyword evidence="1" id="KW-0472">Membrane</keyword>
<proteinExistence type="predicted"/>